<keyword evidence="6" id="KW-1185">Reference proteome</keyword>
<evidence type="ECO:0000256" key="1">
    <source>
        <dbReference type="ARBA" id="ARBA00022628"/>
    </source>
</evidence>
<evidence type="ECO:0000313" key="5">
    <source>
        <dbReference type="EMBL" id="MFD0885262.1"/>
    </source>
</evidence>
<evidence type="ECO:0000313" key="6">
    <source>
        <dbReference type="Proteomes" id="UP001597024"/>
    </source>
</evidence>
<protein>
    <submittedName>
        <fullName evidence="5">Uncharacterized protein</fullName>
    </submittedName>
</protein>
<dbReference type="SUPFAM" id="SSF51703">
    <property type="entry name" value="Cobalamin (vitamin B12)-dependent enzymes"/>
    <property type="match status" value="1"/>
</dbReference>
<dbReference type="InterPro" id="IPR006396">
    <property type="entry name" value="Glu_mut_E"/>
</dbReference>
<sequence length="134" mass="14441">AVPPAPPAPSALADNDVYREARALVEAVLHLHPDVGRALVLAFERGYLDVPFCLHPDNAQRSRSYVDATGRLLWSDVGRMPLRGVAEVRPAGRMTAEEFRLALNHVAHTFDHRAAALPGGGTGNPDGAEPGRHR</sequence>
<keyword evidence="1" id="KW-0846">Cobalamin</keyword>
<reference evidence="6" key="1">
    <citation type="journal article" date="2019" name="Int. J. Syst. Evol. Microbiol.">
        <title>The Global Catalogue of Microorganisms (GCM) 10K type strain sequencing project: providing services to taxonomists for standard genome sequencing and annotation.</title>
        <authorList>
            <consortium name="The Broad Institute Genomics Platform"/>
            <consortium name="The Broad Institute Genome Sequencing Center for Infectious Disease"/>
            <person name="Wu L."/>
            <person name="Ma J."/>
        </authorList>
    </citation>
    <scope>NUCLEOTIDE SEQUENCE [LARGE SCALE GENOMIC DNA]</scope>
    <source>
        <strain evidence="6">CCUG 62974</strain>
    </source>
</reference>
<name>A0ABW3DRE6_9ACTN</name>
<evidence type="ECO:0000256" key="2">
    <source>
        <dbReference type="ARBA" id="ARBA00023235"/>
    </source>
</evidence>
<evidence type="ECO:0000256" key="4">
    <source>
        <dbReference type="SAM" id="MobiDB-lite"/>
    </source>
</evidence>
<gene>
    <name evidence="5" type="ORF">ACFQ08_11970</name>
</gene>
<feature type="region of interest" description="Disordered" evidence="4">
    <location>
        <begin position="114"/>
        <end position="134"/>
    </location>
</feature>
<dbReference type="EMBL" id="JBHTHX010000320">
    <property type="protein sequence ID" value="MFD0885262.1"/>
    <property type="molecule type" value="Genomic_DNA"/>
</dbReference>
<dbReference type="Pfam" id="PF06368">
    <property type="entry name" value="Met_asp_mut_E"/>
    <property type="match status" value="1"/>
</dbReference>
<organism evidence="5 6">
    <name type="scientific">Streptosporangium algeriense</name>
    <dbReference type="NCBI Taxonomy" id="1682748"/>
    <lineage>
        <taxon>Bacteria</taxon>
        <taxon>Bacillati</taxon>
        <taxon>Actinomycetota</taxon>
        <taxon>Actinomycetes</taxon>
        <taxon>Streptosporangiales</taxon>
        <taxon>Streptosporangiaceae</taxon>
        <taxon>Streptosporangium</taxon>
    </lineage>
</organism>
<proteinExistence type="predicted"/>
<evidence type="ECO:0000256" key="3">
    <source>
        <dbReference type="ARBA" id="ARBA00023285"/>
    </source>
</evidence>
<keyword evidence="3" id="KW-0170">Cobalt</keyword>
<feature type="non-terminal residue" evidence="5">
    <location>
        <position position="1"/>
    </location>
</feature>
<keyword evidence="2" id="KW-0413">Isomerase</keyword>
<comment type="caution">
    <text evidence="5">The sequence shown here is derived from an EMBL/GenBank/DDBJ whole genome shotgun (WGS) entry which is preliminary data.</text>
</comment>
<dbReference type="Gene3D" id="3.20.20.240">
    <property type="entry name" value="Methylmalonyl-CoA mutase"/>
    <property type="match status" value="1"/>
</dbReference>
<dbReference type="Proteomes" id="UP001597024">
    <property type="component" value="Unassembled WGS sequence"/>
</dbReference>
<dbReference type="InterPro" id="IPR016176">
    <property type="entry name" value="Cbl-dep_enz_cat"/>
</dbReference>
<accession>A0ABW3DRE6</accession>